<dbReference type="InterPro" id="IPR051707">
    <property type="entry name" value="PI-Interact_SigTrans_Reg"/>
</dbReference>
<dbReference type="Pfam" id="PF00169">
    <property type="entry name" value="PH"/>
    <property type="match status" value="1"/>
</dbReference>
<evidence type="ECO:0000313" key="3">
    <source>
        <dbReference type="Proteomes" id="UP000481153"/>
    </source>
</evidence>
<name>A0A6G0WH88_9STRA</name>
<feature type="domain" description="PH" evidence="1">
    <location>
        <begin position="1"/>
        <end position="110"/>
    </location>
</feature>
<dbReference type="SUPFAM" id="SSF50729">
    <property type="entry name" value="PH domain-like"/>
    <property type="match status" value="1"/>
</dbReference>
<dbReference type="SMART" id="SM00233">
    <property type="entry name" value="PH"/>
    <property type="match status" value="1"/>
</dbReference>
<dbReference type="PANTHER" id="PTHR14336">
    <property type="entry name" value="TANDEM PH DOMAIN CONTAINING PROTEIN"/>
    <property type="match status" value="1"/>
</dbReference>
<dbReference type="OrthoDB" id="61967at2759"/>
<reference evidence="2 3" key="1">
    <citation type="submission" date="2019-07" db="EMBL/GenBank/DDBJ databases">
        <title>Genomics analysis of Aphanomyces spp. identifies a new class of oomycete effector associated with host adaptation.</title>
        <authorList>
            <person name="Gaulin E."/>
        </authorList>
    </citation>
    <scope>NUCLEOTIDE SEQUENCE [LARGE SCALE GENOMIC DNA]</scope>
    <source>
        <strain evidence="2 3">ATCC 201684</strain>
    </source>
</reference>
<dbReference type="InterPro" id="IPR001849">
    <property type="entry name" value="PH_domain"/>
</dbReference>
<protein>
    <recommendedName>
        <fullName evidence="1">PH domain-containing protein</fullName>
    </recommendedName>
</protein>
<dbReference type="PANTHER" id="PTHR14336:SF8">
    <property type="entry name" value="PROTEIN OPY1"/>
    <property type="match status" value="1"/>
</dbReference>
<dbReference type="VEuPathDB" id="FungiDB:AeMF1_013906"/>
<organism evidence="2 3">
    <name type="scientific">Aphanomyces euteiches</name>
    <dbReference type="NCBI Taxonomy" id="100861"/>
    <lineage>
        <taxon>Eukaryota</taxon>
        <taxon>Sar</taxon>
        <taxon>Stramenopiles</taxon>
        <taxon>Oomycota</taxon>
        <taxon>Saprolegniomycetes</taxon>
        <taxon>Saprolegniales</taxon>
        <taxon>Verrucalvaceae</taxon>
        <taxon>Aphanomyces</taxon>
    </lineage>
</organism>
<keyword evidence="3" id="KW-1185">Reference proteome</keyword>
<dbReference type="AlphaFoldDB" id="A0A6G0WH88"/>
<comment type="caution">
    <text evidence="2">The sequence shown here is derived from an EMBL/GenBank/DDBJ whole genome shotgun (WGS) entry which is preliminary data.</text>
</comment>
<proteinExistence type="predicted"/>
<dbReference type="Gene3D" id="2.30.29.30">
    <property type="entry name" value="Pleckstrin-homology domain (PH domain)/Phosphotyrosine-binding domain (PTB)"/>
    <property type="match status" value="1"/>
</dbReference>
<accession>A0A6G0WH88</accession>
<sequence>MVIKEGSLFKKGAGDGLLSRKNWKPRYFRLTDRSLEYYCTHTGQQKGCIDLSQCNVDSLQVMPPDCIKTGSSDSTMWRLAINTPSRRFFVAADSETTMHEWAFALLDVFQANEKQQ</sequence>
<evidence type="ECO:0000259" key="1">
    <source>
        <dbReference type="PROSITE" id="PS50003"/>
    </source>
</evidence>
<dbReference type="InterPro" id="IPR011993">
    <property type="entry name" value="PH-like_dom_sf"/>
</dbReference>
<evidence type="ECO:0000313" key="2">
    <source>
        <dbReference type="EMBL" id="KAF0726506.1"/>
    </source>
</evidence>
<dbReference type="EMBL" id="VJMJ01000214">
    <property type="protein sequence ID" value="KAF0726506.1"/>
    <property type="molecule type" value="Genomic_DNA"/>
</dbReference>
<dbReference type="Proteomes" id="UP000481153">
    <property type="component" value="Unassembled WGS sequence"/>
</dbReference>
<gene>
    <name evidence="2" type="ORF">Ae201684_015274</name>
</gene>
<dbReference type="PROSITE" id="PS50003">
    <property type="entry name" value="PH_DOMAIN"/>
    <property type="match status" value="1"/>
</dbReference>